<proteinExistence type="predicted"/>
<organism evidence="2 3">
    <name type="scientific">Eumeta variegata</name>
    <name type="common">Bagworm moth</name>
    <name type="synonym">Eumeta japonica</name>
    <dbReference type="NCBI Taxonomy" id="151549"/>
    <lineage>
        <taxon>Eukaryota</taxon>
        <taxon>Metazoa</taxon>
        <taxon>Ecdysozoa</taxon>
        <taxon>Arthropoda</taxon>
        <taxon>Hexapoda</taxon>
        <taxon>Insecta</taxon>
        <taxon>Pterygota</taxon>
        <taxon>Neoptera</taxon>
        <taxon>Endopterygota</taxon>
        <taxon>Lepidoptera</taxon>
        <taxon>Glossata</taxon>
        <taxon>Ditrysia</taxon>
        <taxon>Tineoidea</taxon>
        <taxon>Psychidae</taxon>
        <taxon>Oiketicinae</taxon>
        <taxon>Eumeta</taxon>
    </lineage>
</organism>
<keyword evidence="2" id="KW-0548">Nucleotidyltransferase</keyword>
<keyword evidence="2" id="KW-0808">Transferase</keyword>
<evidence type="ECO:0000313" key="3">
    <source>
        <dbReference type="Proteomes" id="UP000299102"/>
    </source>
</evidence>
<dbReference type="STRING" id="151549.A0A4C1XE66"/>
<gene>
    <name evidence="2" type="ORF">EVAR_97802_1</name>
</gene>
<dbReference type="PANTHER" id="PTHR19446">
    <property type="entry name" value="REVERSE TRANSCRIPTASES"/>
    <property type="match status" value="1"/>
</dbReference>
<evidence type="ECO:0000313" key="2">
    <source>
        <dbReference type="EMBL" id="GBP60547.1"/>
    </source>
</evidence>
<evidence type="ECO:0000256" key="1">
    <source>
        <dbReference type="SAM" id="MobiDB-lite"/>
    </source>
</evidence>
<accession>A0A4C1XE66</accession>
<dbReference type="Proteomes" id="UP000299102">
    <property type="component" value="Unassembled WGS sequence"/>
</dbReference>
<dbReference type="EMBL" id="BGZK01000790">
    <property type="protein sequence ID" value="GBP60547.1"/>
    <property type="molecule type" value="Genomic_DNA"/>
</dbReference>
<comment type="caution">
    <text evidence="2">The sequence shown here is derived from an EMBL/GenBank/DDBJ whole genome shotgun (WGS) entry which is preliminary data.</text>
</comment>
<name>A0A4C1XE66_EUMVA</name>
<feature type="compositionally biased region" description="Basic residues" evidence="1">
    <location>
        <begin position="63"/>
        <end position="76"/>
    </location>
</feature>
<keyword evidence="3" id="KW-1185">Reference proteome</keyword>
<dbReference type="AlphaFoldDB" id="A0A4C1XE66"/>
<dbReference type="OrthoDB" id="10056483at2759"/>
<protein>
    <submittedName>
        <fullName evidence="2">Probable RNA-directed DNA polymerase from transposon X-element</fullName>
    </submittedName>
</protein>
<reference evidence="2 3" key="1">
    <citation type="journal article" date="2019" name="Commun. Biol.">
        <title>The bagworm genome reveals a unique fibroin gene that provides high tensile strength.</title>
        <authorList>
            <person name="Kono N."/>
            <person name="Nakamura H."/>
            <person name="Ohtoshi R."/>
            <person name="Tomita M."/>
            <person name="Numata K."/>
            <person name="Arakawa K."/>
        </authorList>
    </citation>
    <scope>NUCLEOTIDE SEQUENCE [LARGE SCALE GENOMIC DNA]</scope>
</reference>
<keyword evidence="2" id="KW-0695">RNA-directed DNA polymerase</keyword>
<feature type="region of interest" description="Disordered" evidence="1">
    <location>
        <begin position="60"/>
        <end position="82"/>
    </location>
</feature>
<dbReference type="GO" id="GO:0003964">
    <property type="term" value="F:RNA-directed DNA polymerase activity"/>
    <property type="evidence" value="ECO:0007669"/>
    <property type="project" value="UniProtKB-KW"/>
</dbReference>
<sequence length="165" mass="18834">MEEFILNHKAYWAVVKALKSDLCVAMPALKKPDNYLAFDDQEKSEYIVENIEIQCSLNPTRRPQSRTRIQRRKRSPSKAPGPDGVNNIAIKCFSAPLMALLIAIFNACIKNCLYPEAWKEAVIISIPKPGKPRDLFTSYRPISLLSGLGKLFEKIFKTRFNDYLL</sequence>